<dbReference type="InterPro" id="IPR018060">
    <property type="entry name" value="HTH_AraC"/>
</dbReference>
<dbReference type="AlphaFoldDB" id="A0A0Q9ZLN6"/>
<dbReference type="InterPro" id="IPR009057">
    <property type="entry name" value="Homeodomain-like_sf"/>
</dbReference>
<evidence type="ECO:0000313" key="6">
    <source>
        <dbReference type="Proteomes" id="UP000051643"/>
    </source>
</evidence>
<comment type="caution">
    <text evidence="5">The sequence shown here is derived from an EMBL/GenBank/DDBJ whole genome shotgun (WGS) entry which is preliminary data.</text>
</comment>
<dbReference type="EMBL" id="LKTP01000002">
    <property type="protein sequence ID" value="KRG30068.1"/>
    <property type="molecule type" value="Genomic_DNA"/>
</dbReference>
<dbReference type="InterPro" id="IPR053142">
    <property type="entry name" value="PchR_regulatory_protein"/>
</dbReference>
<dbReference type="PRINTS" id="PR00032">
    <property type="entry name" value="HTHARAC"/>
</dbReference>
<gene>
    <name evidence="5" type="ORF">APR42_12810</name>
</gene>
<evidence type="ECO:0000256" key="2">
    <source>
        <dbReference type="ARBA" id="ARBA00023125"/>
    </source>
</evidence>
<organism evidence="5 6">
    <name type="scientific">Salegentibacter mishustinae</name>
    <dbReference type="NCBI Taxonomy" id="270918"/>
    <lineage>
        <taxon>Bacteria</taxon>
        <taxon>Pseudomonadati</taxon>
        <taxon>Bacteroidota</taxon>
        <taxon>Flavobacteriia</taxon>
        <taxon>Flavobacteriales</taxon>
        <taxon>Flavobacteriaceae</taxon>
        <taxon>Salegentibacter</taxon>
    </lineage>
</organism>
<dbReference type="PANTHER" id="PTHR47893:SF1">
    <property type="entry name" value="REGULATORY PROTEIN PCHR"/>
    <property type="match status" value="1"/>
</dbReference>
<dbReference type="OrthoDB" id="2666928at2"/>
<dbReference type="GO" id="GO:0043565">
    <property type="term" value="F:sequence-specific DNA binding"/>
    <property type="evidence" value="ECO:0007669"/>
    <property type="project" value="InterPro"/>
</dbReference>
<dbReference type="PANTHER" id="PTHR47893">
    <property type="entry name" value="REGULATORY PROTEIN PCHR"/>
    <property type="match status" value="1"/>
</dbReference>
<proteinExistence type="predicted"/>
<keyword evidence="2" id="KW-0238">DNA-binding</keyword>
<dbReference type="RefSeq" id="WP_057480676.1">
    <property type="nucleotide sequence ID" value="NZ_BMWR01000006.1"/>
</dbReference>
<dbReference type="SMART" id="SM00342">
    <property type="entry name" value="HTH_ARAC"/>
    <property type="match status" value="1"/>
</dbReference>
<dbReference type="PROSITE" id="PS01124">
    <property type="entry name" value="HTH_ARAC_FAMILY_2"/>
    <property type="match status" value="1"/>
</dbReference>
<dbReference type="SUPFAM" id="SSF46689">
    <property type="entry name" value="Homeodomain-like"/>
    <property type="match status" value="1"/>
</dbReference>
<reference evidence="5" key="1">
    <citation type="submission" date="2015-10" db="EMBL/GenBank/DDBJ databases">
        <title>Draft genome sequence of Salegentibacter mishustinae KCTC 12263.</title>
        <authorList>
            <person name="Lin W."/>
            <person name="Zheng Q."/>
        </authorList>
    </citation>
    <scope>NUCLEOTIDE SEQUENCE [LARGE SCALE GENOMIC DNA]</scope>
    <source>
        <strain evidence="5">KCTC 12263</strain>
    </source>
</reference>
<dbReference type="Gene3D" id="1.10.10.60">
    <property type="entry name" value="Homeodomain-like"/>
    <property type="match status" value="2"/>
</dbReference>
<accession>A0A0Q9ZLN6</accession>
<feature type="domain" description="HTH araC/xylS-type" evidence="4">
    <location>
        <begin position="236"/>
        <end position="334"/>
    </location>
</feature>
<keyword evidence="3" id="KW-0804">Transcription</keyword>
<evidence type="ECO:0000313" key="5">
    <source>
        <dbReference type="EMBL" id="KRG30068.1"/>
    </source>
</evidence>
<evidence type="ECO:0000259" key="4">
    <source>
        <dbReference type="PROSITE" id="PS01124"/>
    </source>
</evidence>
<dbReference type="GO" id="GO:0003700">
    <property type="term" value="F:DNA-binding transcription factor activity"/>
    <property type="evidence" value="ECO:0007669"/>
    <property type="project" value="InterPro"/>
</dbReference>
<evidence type="ECO:0000256" key="1">
    <source>
        <dbReference type="ARBA" id="ARBA00023015"/>
    </source>
</evidence>
<keyword evidence="1" id="KW-0805">Transcription regulation</keyword>
<dbReference type="InterPro" id="IPR020449">
    <property type="entry name" value="Tscrpt_reg_AraC-type_HTH"/>
</dbReference>
<keyword evidence="6" id="KW-1185">Reference proteome</keyword>
<dbReference type="Pfam" id="PF12833">
    <property type="entry name" value="HTH_18"/>
    <property type="match status" value="1"/>
</dbReference>
<sequence length="341" mass="39107">MRNFKLLVGKEDRIIPELANQLGVKYNSNLGEYSLKIPSELGSGKVQGINFPNGVGLYIIRANFSKQIELELTNDEVKPLRFIYCLEEEFKHKFEEDNDWQAIEQYQHLISAAKQEQVQKLQFSANAKTEICYLEIDRKKFQDYLSFQLSDIEKNIYELFADVNGIKQICSKGYFSLEISNVINQILSYRGKGFPRTNYLGAKALEILSQMLVIYQNESKPGEDEILKKADVGKIKIASDYIDDNLSSLENIPQISRIAGLNTSKIQEGFKILYNQTVNEYVKQKRLEKAIKLLTEGNRNISEVVLELGLSSRSYFSKIFKEKYGLTPKEFVKNSTAKNIS</sequence>
<protein>
    <recommendedName>
        <fullName evidence="4">HTH araC/xylS-type domain-containing protein</fullName>
    </recommendedName>
</protein>
<dbReference type="Proteomes" id="UP000051643">
    <property type="component" value="Unassembled WGS sequence"/>
</dbReference>
<dbReference type="STRING" id="270918.APR42_12810"/>
<name>A0A0Q9ZLN6_9FLAO</name>
<evidence type="ECO:0000256" key="3">
    <source>
        <dbReference type="ARBA" id="ARBA00023163"/>
    </source>
</evidence>